<accession>A0A2P9HH87</accession>
<dbReference type="GO" id="GO:0004519">
    <property type="term" value="F:endonuclease activity"/>
    <property type="evidence" value="ECO:0007669"/>
    <property type="project" value="UniProtKB-KW"/>
</dbReference>
<feature type="region of interest" description="Disordered" evidence="1">
    <location>
        <begin position="128"/>
        <end position="167"/>
    </location>
</feature>
<dbReference type="EMBL" id="OOFM01000004">
    <property type="protein sequence ID" value="SPL63449.1"/>
    <property type="molecule type" value="Genomic_DNA"/>
</dbReference>
<evidence type="ECO:0000259" key="2">
    <source>
        <dbReference type="SMART" id="SM00507"/>
    </source>
</evidence>
<feature type="domain" description="HNH nuclease" evidence="2">
    <location>
        <begin position="54"/>
        <end position="104"/>
    </location>
</feature>
<keyword evidence="3" id="KW-0255">Endonuclease</keyword>
<gene>
    <name evidence="3" type="ORF">OHAE_3381</name>
</gene>
<keyword evidence="3" id="KW-0378">Hydrolase</keyword>
<dbReference type="PANTHER" id="PTHR41286:SF1">
    <property type="entry name" value="HNH NUCLEASE YAJD-RELATED"/>
    <property type="match status" value="1"/>
</dbReference>
<name>A0A2P9HH87_9HYPH</name>
<evidence type="ECO:0000256" key="1">
    <source>
        <dbReference type="SAM" id="MobiDB-lite"/>
    </source>
</evidence>
<dbReference type="SMART" id="SM00507">
    <property type="entry name" value="HNHc"/>
    <property type="match status" value="1"/>
</dbReference>
<dbReference type="Proteomes" id="UP000246073">
    <property type="component" value="Unassembled WGS sequence"/>
</dbReference>
<dbReference type="CDD" id="cd00085">
    <property type="entry name" value="HNHc"/>
    <property type="match status" value="1"/>
</dbReference>
<organism evidence="3 4">
    <name type="scientific">Ochrobactrum soli</name>
    <dbReference type="NCBI Taxonomy" id="2448455"/>
    <lineage>
        <taxon>Bacteria</taxon>
        <taxon>Pseudomonadati</taxon>
        <taxon>Pseudomonadota</taxon>
        <taxon>Alphaproteobacteria</taxon>
        <taxon>Hyphomicrobiales</taxon>
        <taxon>Brucellaceae</taxon>
        <taxon>Brucella/Ochrobactrum group</taxon>
        <taxon>Ochrobactrum</taxon>
    </lineage>
</organism>
<dbReference type="InterPro" id="IPR003615">
    <property type="entry name" value="HNH_nuc"/>
</dbReference>
<protein>
    <submittedName>
        <fullName evidence="3">HNH endonuclease</fullName>
    </submittedName>
</protein>
<proteinExistence type="predicted"/>
<dbReference type="PANTHER" id="PTHR41286">
    <property type="entry name" value="HNH NUCLEASE YAJD-RELATED"/>
    <property type="match status" value="1"/>
</dbReference>
<evidence type="ECO:0000313" key="3">
    <source>
        <dbReference type="EMBL" id="SPL63449.1"/>
    </source>
</evidence>
<reference evidence="4" key="1">
    <citation type="submission" date="2017-12" db="EMBL/GenBank/DDBJ databases">
        <authorList>
            <person name="Diaz M."/>
        </authorList>
    </citation>
    <scope>NUCLEOTIDE SEQUENCE [LARGE SCALE GENOMIC DNA]</scope>
    <source>
        <strain evidence="4">FI11154</strain>
    </source>
</reference>
<dbReference type="GO" id="GO:0005829">
    <property type="term" value="C:cytosol"/>
    <property type="evidence" value="ECO:0007669"/>
    <property type="project" value="TreeGrafter"/>
</dbReference>
<dbReference type="AlphaFoldDB" id="A0A2P9HH87"/>
<sequence>MATRAPSVCGHCGKAHPSGERCVTALRLEKERKARFDQKRPTANQRGYNSEWAKARKQYLAAHPLCCRCGAPANVVDHIKPHKGNHALFWDRFNWQSLCTPCHSGPKQAAERRNTKFKGSAKLKKVDGLPLVTNTTGGGPELSTPARDRRGQALTKKFRISSRFNER</sequence>
<keyword evidence="3" id="KW-0540">Nuclease</keyword>
<evidence type="ECO:0000313" key="4">
    <source>
        <dbReference type="Proteomes" id="UP000246073"/>
    </source>
</evidence>